<keyword evidence="10" id="KW-1185">Reference proteome</keyword>
<dbReference type="CDD" id="cd06583">
    <property type="entry name" value="PGRP"/>
    <property type="match status" value="2"/>
</dbReference>
<feature type="domain" description="Peptidoglycan recognition protein family" evidence="8">
    <location>
        <begin position="234"/>
        <end position="370"/>
    </location>
</feature>
<dbReference type="PhylomeDB" id="B4LBA1"/>
<dbReference type="AlphaFoldDB" id="B4LBA1"/>
<keyword evidence="3" id="KW-0964">Secreted</keyword>
<evidence type="ECO:0000259" key="8">
    <source>
        <dbReference type="SMART" id="SM00701"/>
    </source>
</evidence>
<evidence type="ECO:0000313" key="9">
    <source>
        <dbReference type="EMBL" id="EDW69689.1"/>
    </source>
</evidence>
<dbReference type="OMA" id="DHSCEPP"/>
<dbReference type="GO" id="GO:0009253">
    <property type="term" value="P:peptidoglycan catabolic process"/>
    <property type="evidence" value="ECO:0007669"/>
    <property type="project" value="InterPro"/>
</dbReference>
<proteinExistence type="inferred from homology"/>
<evidence type="ECO:0000256" key="3">
    <source>
        <dbReference type="ARBA" id="ARBA00022525"/>
    </source>
</evidence>
<dbReference type="eggNOG" id="ENOG502S2KY">
    <property type="taxonomic scope" value="Eukaryota"/>
</dbReference>
<evidence type="ECO:0000313" key="10">
    <source>
        <dbReference type="Proteomes" id="UP000008792"/>
    </source>
</evidence>
<feature type="domain" description="Peptidoglycan recognition protein family" evidence="8">
    <location>
        <begin position="58"/>
        <end position="200"/>
    </location>
</feature>
<dbReference type="Proteomes" id="UP000008792">
    <property type="component" value="Unassembled WGS sequence"/>
</dbReference>
<feature type="transmembrane region" description="Helical" evidence="6">
    <location>
        <begin position="25"/>
        <end position="47"/>
    </location>
</feature>
<keyword evidence="6" id="KW-0472">Membrane</keyword>
<gene>
    <name evidence="9" type="primary">Dvir\GJ13386</name>
    <name evidence="9" type="ORF">Dvir_GJ13386</name>
</gene>
<dbReference type="InterPro" id="IPR002502">
    <property type="entry name" value="Amidase_domain"/>
</dbReference>
<evidence type="ECO:0000259" key="7">
    <source>
        <dbReference type="SMART" id="SM00644"/>
    </source>
</evidence>
<dbReference type="InterPro" id="IPR036505">
    <property type="entry name" value="Amidase/PGRP_sf"/>
</dbReference>
<evidence type="ECO:0000256" key="1">
    <source>
        <dbReference type="ARBA" id="ARBA00004613"/>
    </source>
</evidence>
<dbReference type="InParanoid" id="B4LBA1"/>
<dbReference type="EMBL" id="CH940647">
    <property type="protein sequence ID" value="EDW69689.1"/>
    <property type="molecule type" value="Genomic_DNA"/>
</dbReference>
<dbReference type="SMART" id="SM00644">
    <property type="entry name" value="Ami_2"/>
    <property type="match status" value="1"/>
</dbReference>
<dbReference type="SMR" id="B4LBA1"/>
<name>B4LBA1_DROVI</name>
<feature type="domain" description="N-acetylmuramoyl-L-alanine amidase" evidence="7">
    <location>
        <begin position="69"/>
        <end position="206"/>
    </location>
</feature>
<dbReference type="InterPro" id="IPR006619">
    <property type="entry name" value="PGRP_domain_met/bac"/>
</dbReference>
<sequence length="374" mass="41967">MKIQQSVPGIEDQAANTNVKQLRGLIWMCAILLILVATTAAYFVWLMSQNNELASNSLRILDRSEWLGEPPTGFTLLRTPVSNVIIHHTATEGCDTEDVCIYRMRMIQSFHMASLGFTDIGYNFLVGGDGKVYVGRGWHAQGQHINGYGPVSLSIAFIGTFGNEAPPNHQVRAAKRLMDEGVRLHKLHPDYHIYAHRQLRPTESPGQKLFELMQHWPRWTEDVTALRRLNNAPLRFVARAAWLAQPALEALPPWTLPAKNVRFVSTSTESCDTQASCTFRMRYLQTLHIESFDKQDINYNFVVGGDGSVYVARGWDASCESASTDEPPFDGLIVGFLGMSEPSTTQRKVAQELLAQGIKMGKLAEDYQLRDELK</sequence>
<dbReference type="Pfam" id="PF01510">
    <property type="entry name" value="Amidase_2"/>
    <property type="match status" value="1"/>
</dbReference>
<organism evidence="9 10">
    <name type="scientific">Drosophila virilis</name>
    <name type="common">Fruit fly</name>
    <dbReference type="NCBI Taxonomy" id="7244"/>
    <lineage>
        <taxon>Eukaryota</taxon>
        <taxon>Metazoa</taxon>
        <taxon>Ecdysozoa</taxon>
        <taxon>Arthropoda</taxon>
        <taxon>Hexapoda</taxon>
        <taxon>Insecta</taxon>
        <taxon>Pterygota</taxon>
        <taxon>Neoptera</taxon>
        <taxon>Endopterygota</taxon>
        <taxon>Diptera</taxon>
        <taxon>Brachycera</taxon>
        <taxon>Muscomorpha</taxon>
        <taxon>Ephydroidea</taxon>
        <taxon>Drosophilidae</taxon>
        <taxon>Drosophila</taxon>
    </lineage>
</organism>
<keyword evidence="6" id="KW-1133">Transmembrane helix</keyword>
<dbReference type="EC" id="3.5.1.28" evidence="9"/>
<dbReference type="GO" id="GO:0008745">
    <property type="term" value="F:N-acetylmuramoyl-L-alanine amidase activity"/>
    <property type="evidence" value="ECO:0007669"/>
    <property type="project" value="UniProtKB-EC"/>
</dbReference>
<keyword evidence="5" id="KW-0391">Immunity</keyword>
<dbReference type="GO" id="GO:0005576">
    <property type="term" value="C:extracellular region"/>
    <property type="evidence" value="ECO:0007669"/>
    <property type="project" value="UniProtKB-SubCell"/>
</dbReference>
<dbReference type="GO" id="GO:0008270">
    <property type="term" value="F:zinc ion binding"/>
    <property type="evidence" value="ECO:0007669"/>
    <property type="project" value="InterPro"/>
</dbReference>
<evidence type="ECO:0000256" key="4">
    <source>
        <dbReference type="ARBA" id="ARBA00022588"/>
    </source>
</evidence>
<dbReference type="FunCoup" id="B4LBA1">
    <property type="interactions" value="76"/>
</dbReference>
<dbReference type="KEGG" id="dvi:6623716"/>
<protein>
    <submittedName>
        <fullName evidence="9">Uncharacterized protein</fullName>
        <ecNumber evidence="9">3.5.1.28</ecNumber>
    </submittedName>
</protein>
<dbReference type="Gene3D" id="3.40.80.10">
    <property type="entry name" value="Peptidoglycan recognition protein-like"/>
    <property type="match status" value="2"/>
</dbReference>
<dbReference type="GO" id="GO:0045087">
    <property type="term" value="P:innate immune response"/>
    <property type="evidence" value="ECO:0007669"/>
    <property type="project" value="UniProtKB-KW"/>
</dbReference>
<dbReference type="OrthoDB" id="10001926at2759"/>
<dbReference type="PANTHER" id="PTHR11022:SF41">
    <property type="entry name" value="PEPTIDOGLYCAN-RECOGNITION PROTEIN LC-RELATED"/>
    <property type="match status" value="1"/>
</dbReference>
<keyword evidence="6" id="KW-0812">Transmembrane</keyword>
<dbReference type="FunFam" id="3.40.80.10:FF:000001">
    <property type="entry name" value="Peptidoglycan recognition protein 1"/>
    <property type="match status" value="1"/>
</dbReference>
<dbReference type="STRING" id="7244.B4LBA1"/>
<dbReference type="InterPro" id="IPR015510">
    <property type="entry name" value="PGRP"/>
</dbReference>
<dbReference type="SMART" id="SM00701">
    <property type="entry name" value="PGRP"/>
    <property type="match status" value="2"/>
</dbReference>
<reference evidence="9 10" key="1">
    <citation type="journal article" date="2007" name="Nature">
        <title>Evolution of genes and genomes on the Drosophila phylogeny.</title>
        <authorList>
            <consortium name="Drosophila 12 Genomes Consortium"/>
            <person name="Clark A.G."/>
            <person name="Eisen M.B."/>
            <person name="Smith D.R."/>
            <person name="Bergman C.M."/>
            <person name="Oliver B."/>
            <person name="Markow T.A."/>
            <person name="Kaufman T.C."/>
            <person name="Kellis M."/>
            <person name="Gelbart W."/>
            <person name="Iyer V.N."/>
            <person name="Pollard D.A."/>
            <person name="Sackton T.B."/>
            <person name="Larracuente A.M."/>
            <person name="Singh N.D."/>
            <person name="Abad J.P."/>
            <person name="Abt D.N."/>
            <person name="Adryan B."/>
            <person name="Aguade M."/>
            <person name="Akashi H."/>
            <person name="Anderson W.W."/>
            <person name="Aquadro C.F."/>
            <person name="Ardell D.H."/>
            <person name="Arguello R."/>
            <person name="Artieri C.G."/>
            <person name="Barbash D.A."/>
            <person name="Barker D."/>
            <person name="Barsanti P."/>
            <person name="Batterham P."/>
            <person name="Batzoglou S."/>
            <person name="Begun D."/>
            <person name="Bhutkar A."/>
            <person name="Blanco E."/>
            <person name="Bosak S.A."/>
            <person name="Bradley R.K."/>
            <person name="Brand A.D."/>
            <person name="Brent M.R."/>
            <person name="Brooks A.N."/>
            <person name="Brown R.H."/>
            <person name="Butlin R.K."/>
            <person name="Caggese C."/>
            <person name="Calvi B.R."/>
            <person name="Bernardo de Carvalho A."/>
            <person name="Caspi A."/>
            <person name="Castrezana S."/>
            <person name="Celniker S.E."/>
            <person name="Chang J.L."/>
            <person name="Chapple C."/>
            <person name="Chatterji S."/>
            <person name="Chinwalla A."/>
            <person name="Civetta A."/>
            <person name="Clifton S.W."/>
            <person name="Comeron J.M."/>
            <person name="Costello J.C."/>
            <person name="Coyne J.A."/>
            <person name="Daub J."/>
            <person name="David R.G."/>
            <person name="Delcher A.L."/>
            <person name="Delehaunty K."/>
            <person name="Do C.B."/>
            <person name="Ebling H."/>
            <person name="Edwards K."/>
            <person name="Eickbush T."/>
            <person name="Evans J.D."/>
            <person name="Filipski A."/>
            <person name="Findeiss S."/>
            <person name="Freyhult E."/>
            <person name="Fulton L."/>
            <person name="Fulton R."/>
            <person name="Garcia A.C."/>
            <person name="Gardiner A."/>
            <person name="Garfield D.A."/>
            <person name="Garvin B.E."/>
            <person name="Gibson G."/>
            <person name="Gilbert D."/>
            <person name="Gnerre S."/>
            <person name="Godfrey J."/>
            <person name="Good R."/>
            <person name="Gotea V."/>
            <person name="Gravely B."/>
            <person name="Greenberg A.J."/>
            <person name="Griffiths-Jones S."/>
            <person name="Gross S."/>
            <person name="Guigo R."/>
            <person name="Gustafson E.A."/>
            <person name="Haerty W."/>
            <person name="Hahn M.W."/>
            <person name="Halligan D.L."/>
            <person name="Halpern A.L."/>
            <person name="Halter G.M."/>
            <person name="Han M.V."/>
            <person name="Heger A."/>
            <person name="Hillier L."/>
            <person name="Hinrichs A.S."/>
            <person name="Holmes I."/>
            <person name="Hoskins R.A."/>
            <person name="Hubisz M.J."/>
            <person name="Hultmark D."/>
            <person name="Huntley M.A."/>
            <person name="Jaffe D.B."/>
            <person name="Jagadeeshan S."/>
            <person name="Jeck W.R."/>
            <person name="Johnson J."/>
            <person name="Jones C.D."/>
            <person name="Jordan W.C."/>
            <person name="Karpen G.H."/>
            <person name="Kataoka E."/>
            <person name="Keightley P.D."/>
            <person name="Kheradpour P."/>
            <person name="Kirkness E.F."/>
            <person name="Koerich L.B."/>
            <person name="Kristiansen K."/>
            <person name="Kudrna D."/>
            <person name="Kulathinal R.J."/>
            <person name="Kumar S."/>
            <person name="Kwok R."/>
            <person name="Lander E."/>
            <person name="Langley C.H."/>
            <person name="Lapoint R."/>
            <person name="Lazzaro B.P."/>
            <person name="Lee S.J."/>
            <person name="Levesque L."/>
            <person name="Li R."/>
            <person name="Lin C.F."/>
            <person name="Lin M.F."/>
            <person name="Lindblad-Toh K."/>
            <person name="Llopart A."/>
            <person name="Long M."/>
            <person name="Low L."/>
            <person name="Lozovsky E."/>
            <person name="Lu J."/>
            <person name="Luo M."/>
            <person name="Machado C.A."/>
            <person name="Makalowski W."/>
            <person name="Marzo M."/>
            <person name="Matsuda M."/>
            <person name="Matzkin L."/>
            <person name="McAllister B."/>
            <person name="McBride C.S."/>
            <person name="McKernan B."/>
            <person name="McKernan K."/>
            <person name="Mendez-Lago M."/>
            <person name="Minx P."/>
            <person name="Mollenhauer M.U."/>
            <person name="Montooth K."/>
            <person name="Mount S.M."/>
            <person name="Mu X."/>
            <person name="Myers E."/>
            <person name="Negre B."/>
            <person name="Newfeld S."/>
            <person name="Nielsen R."/>
            <person name="Noor M.A."/>
            <person name="O'Grady P."/>
            <person name="Pachter L."/>
            <person name="Papaceit M."/>
            <person name="Parisi M.J."/>
            <person name="Parisi M."/>
            <person name="Parts L."/>
            <person name="Pedersen J.S."/>
            <person name="Pesole G."/>
            <person name="Phillippy A.M."/>
            <person name="Ponting C.P."/>
            <person name="Pop M."/>
            <person name="Porcelli D."/>
            <person name="Powell J.R."/>
            <person name="Prohaska S."/>
            <person name="Pruitt K."/>
            <person name="Puig M."/>
            <person name="Quesneville H."/>
            <person name="Ram K.R."/>
            <person name="Rand D."/>
            <person name="Rasmussen M.D."/>
            <person name="Reed L.K."/>
            <person name="Reenan R."/>
            <person name="Reily A."/>
            <person name="Remington K.A."/>
            <person name="Rieger T.T."/>
            <person name="Ritchie M.G."/>
            <person name="Robin C."/>
            <person name="Rogers Y.H."/>
            <person name="Rohde C."/>
            <person name="Rozas J."/>
            <person name="Rubenfield M.J."/>
            <person name="Ruiz A."/>
            <person name="Russo S."/>
            <person name="Salzberg S.L."/>
            <person name="Sanchez-Gracia A."/>
            <person name="Saranga D.J."/>
            <person name="Sato H."/>
            <person name="Schaeffer S.W."/>
            <person name="Schatz M.C."/>
            <person name="Schlenke T."/>
            <person name="Schwartz R."/>
            <person name="Segarra C."/>
            <person name="Singh R.S."/>
            <person name="Sirot L."/>
            <person name="Sirota M."/>
            <person name="Sisneros N.B."/>
            <person name="Smith C.D."/>
            <person name="Smith T.F."/>
            <person name="Spieth J."/>
            <person name="Stage D.E."/>
            <person name="Stark A."/>
            <person name="Stephan W."/>
            <person name="Strausberg R.L."/>
            <person name="Strempel S."/>
            <person name="Sturgill D."/>
            <person name="Sutton G."/>
            <person name="Sutton G.G."/>
            <person name="Tao W."/>
            <person name="Teichmann S."/>
            <person name="Tobari Y.N."/>
            <person name="Tomimura Y."/>
            <person name="Tsolas J.M."/>
            <person name="Valente V.L."/>
            <person name="Venter E."/>
            <person name="Venter J.C."/>
            <person name="Vicario S."/>
            <person name="Vieira F.G."/>
            <person name="Vilella A.J."/>
            <person name="Villasante A."/>
            <person name="Walenz B."/>
            <person name="Wang J."/>
            <person name="Wasserman M."/>
            <person name="Watts T."/>
            <person name="Wilson D."/>
            <person name="Wilson R.K."/>
            <person name="Wing R.A."/>
            <person name="Wolfner M.F."/>
            <person name="Wong A."/>
            <person name="Wong G.K."/>
            <person name="Wu C.I."/>
            <person name="Wu G."/>
            <person name="Yamamoto D."/>
            <person name="Yang H.P."/>
            <person name="Yang S.P."/>
            <person name="Yorke J.A."/>
            <person name="Yoshida K."/>
            <person name="Zdobnov E."/>
            <person name="Zhang P."/>
            <person name="Zhang Y."/>
            <person name="Zimin A.V."/>
            <person name="Baldwin J."/>
            <person name="Abdouelleil A."/>
            <person name="Abdulkadir J."/>
            <person name="Abebe A."/>
            <person name="Abera B."/>
            <person name="Abreu J."/>
            <person name="Acer S.C."/>
            <person name="Aftuck L."/>
            <person name="Alexander A."/>
            <person name="An P."/>
            <person name="Anderson E."/>
            <person name="Anderson S."/>
            <person name="Arachi H."/>
            <person name="Azer M."/>
            <person name="Bachantsang P."/>
            <person name="Barry A."/>
            <person name="Bayul T."/>
            <person name="Berlin A."/>
            <person name="Bessette D."/>
            <person name="Bloom T."/>
            <person name="Blye J."/>
            <person name="Boguslavskiy L."/>
            <person name="Bonnet C."/>
            <person name="Boukhgalter B."/>
            <person name="Bourzgui I."/>
            <person name="Brown A."/>
            <person name="Cahill P."/>
            <person name="Channer S."/>
            <person name="Cheshatsang Y."/>
            <person name="Chuda L."/>
            <person name="Citroen M."/>
            <person name="Collymore A."/>
            <person name="Cooke P."/>
            <person name="Costello M."/>
            <person name="D'Aco K."/>
            <person name="Daza R."/>
            <person name="De Haan G."/>
            <person name="DeGray S."/>
            <person name="DeMaso C."/>
            <person name="Dhargay N."/>
            <person name="Dooley K."/>
            <person name="Dooley E."/>
            <person name="Doricent M."/>
            <person name="Dorje P."/>
            <person name="Dorjee K."/>
            <person name="Dupes A."/>
            <person name="Elong R."/>
            <person name="Falk J."/>
            <person name="Farina A."/>
            <person name="Faro S."/>
            <person name="Ferguson D."/>
            <person name="Fisher S."/>
            <person name="Foley C.D."/>
            <person name="Franke A."/>
            <person name="Friedrich D."/>
            <person name="Gadbois L."/>
            <person name="Gearin G."/>
            <person name="Gearin C.R."/>
            <person name="Giannoukos G."/>
            <person name="Goode T."/>
            <person name="Graham J."/>
            <person name="Grandbois E."/>
            <person name="Grewal S."/>
            <person name="Gyaltsen K."/>
            <person name="Hafez N."/>
            <person name="Hagos B."/>
            <person name="Hall J."/>
            <person name="Henson C."/>
            <person name="Hollinger A."/>
            <person name="Honan T."/>
            <person name="Huard M.D."/>
            <person name="Hughes L."/>
            <person name="Hurhula B."/>
            <person name="Husby M.E."/>
            <person name="Kamat A."/>
            <person name="Kanga B."/>
            <person name="Kashin S."/>
            <person name="Khazanovich D."/>
            <person name="Kisner P."/>
            <person name="Lance K."/>
            <person name="Lara M."/>
            <person name="Lee W."/>
            <person name="Lennon N."/>
            <person name="Letendre F."/>
            <person name="LeVine R."/>
            <person name="Lipovsky A."/>
            <person name="Liu X."/>
            <person name="Liu J."/>
            <person name="Liu S."/>
            <person name="Lokyitsang T."/>
            <person name="Lokyitsang Y."/>
            <person name="Lubonja R."/>
            <person name="Lui A."/>
            <person name="MacDonald P."/>
            <person name="Magnisalis V."/>
            <person name="Maru K."/>
            <person name="Matthews C."/>
            <person name="McCusker W."/>
            <person name="McDonough S."/>
            <person name="Mehta T."/>
            <person name="Meldrim J."/>
            <person name="Meneus L."/>
            <person name="Mihai O."/>
            <person name="Mihalev A."/>
            <person name="Mihova T."/>
            <person name="Mittelman R."/>
            <person name="Mlenga V."/>
            <person name="Montmayeur A."/>
            <person name="Mulrain L."/>
            <person name="Navidi A."/>
            <person name="Naylor J."/>
            <person name="Negash T."/>
            <person name="Nguyen T."/>
            <person name="Nguyen N."/>
            <person name="Nicol R."/>
            <person name="Norbu C."/>
            <person name="Norbu N."/>
            <person name="Novod N."/>
            <person name="O'Neill B."/>
            <person name="Osman S."/>
            <person name="Markiewicz E."/>
            <person name="Oyono O.L."/>
            <person name="Patti C."/>
            <person name="Phunkhang P."/>
            <person name="Pierre F."/>
            <person name="Priest M."/>
            <person name="Raghuraman S."/>
            <person name="Rege F."/>
            <person name="Reyes R."/>
            <person name="Rise C."/>
            <person name="Rogov P."/>
            <person name="Ross K."/>
            <person name="Ryan E."/>
            <person name="Settipalli S."/>
            <person name="Shea T."/>
            <person name="Sherpa N."/>
            <person name="Shi L."/>
            <person name="Shih D."/>
            <person name="Sparrow T."/>
            <person name="Spaulding J."/>
            <person name="Stalker J."/>
            <person name="Stange-Thomann N."/>
            <person name="Stavropoulos S."/>
            <person name="Stone C."/>
            <person name="Strader C."/>
            <person name="Tesfaye S."/>
            <person name="Thomson T."/>
            <person name="Thoulutsang Y."/>
            <person name="Thoulutsang D."/>
            <person name="Topham K."/>
            <person name="Topping I."/>
            <person name="Tsamla T."/>
            <person name="Vassiliev H."/>
            <person name="Vo A."/>
            <person name="Wangchuk T."/>
            <person name="Wangdi T."/>
            <person name="Weiand M."/>
            <person name="Wilkinson J."/>
            <person name="Wilson A."/>
            <person name="Yadav S."/>
            <person name="Young G."/>
            <person name="Yu Q."/>
            <person name="Zembek L."/>
            <person name="Zhong D."/>
            <person name="Zimmer A."/>
            <person name="Zwirko Z."/>
            <person name="Jaffe D.B."/>
            <person name="Alvarez P."/>
            <person name="Brockman W."/>
            <person name="Butler J."/>
            <person name="Chin C."/>
            <person name="Gnerre S."/>
            <person name="Grabherr M."/>
            <person name="Kleber M."/>
            <person name="Mauceli E."/>
            <person name="MacCallum I."/>
        </authorList>
    </citation>
    <scope>NUCLEOTIDE SEQUENCE [LARGE SCALE GENOMIC DNA]</scope>
    <source>
        <strain evidence="10">Tucson 15010-1051.87</strain>
    </source>
</reference>
<dbReference type="SUPFAM" id="SSF55846">
    <property type="entry name" value="N-acetylmuramoyl-L-alanine amidase-like"/>
    <property type="match status" value="2"/>
</dbReference>
<evidence type="ECO:0000256" key="6">
    <source>
        <dbReference type="SAM" id="Phobius"/>
    </source>
</evidence>
<dbReference type="PANTHER" id="PTHR11022">
    <property type="entry name" value="PEPTIDOGLYCAN RECOGNITION PROTEIN"/>
    <property type="match status" value="1"/>
</dbReference>
<comment type="similarity">
    <text evidence="2">Belongs to the N-acetylmuramoyl-L-alanine amidase 2 family.</text>
</comment>
<dbReference type="HOGENOM" id="CLU_037559_1_2_1"/>
<keyword evidence="9" id="KW-0378">Hydrolase</keyword>
<accession>B4LBA1</accession>
<evidence type="ECO:0000256" key="5">
    <source>
        <dbReference type="ARBA" id="ARBA00022859"/>
    </source>
</evidence>
<keyword evidence="4" id="KW-0399">Innate immunity</keyword>
<evidence type="ECO:0000256" key="2">
    <source>
        <dbReference type="ARBA" id="ARBA00007553"/>
    </source>
</evidence>
<comment type="subcellular location">
    <subcellularLocation>
        <location evidence="1">Secreted</location>
    </subcellularLocation>
</comment>